<reference evidence="3 4" key="2">
    <citation type="submission" date="2018-11" db="EMBL/GenBank/DDBJ databases">
        <authorList>
            <consortium name="Pathogen Informatics"/>
        </authorList>
    </citation>
    <scope>NUCLEOTIDE SEQUENCE [LARGE SCALE GENOMIC DNA]</scope>
</reference>
<dbReference type="AlphaFoldDB" id="A0A0N5CZ65"/>
<evidence type="ECO:0000313" key="5">
    <source>
        <dbReference type="WBParaSite" id="TCLT_0000576801-mRNA-1"/>
    </source>
</evidence>
<dbReference type="Proteomes" id="UP000276776">
    <property type="component" value="Unassembled WGS sequence"/>
</dbReference>
<dbReference type="PROSITE" id="PS50001">
    <property type="entry name" value="SH2"/>
    <property type="match status" value="1"/>
</dbReference>
<dbReference type="EMBL" id="UYYF01004361">
    <property type="protein sequence ID" value="VDN03040.1"/>
    <property type="molecule type" value="Genomic_DNA"/>
</dbReference>
<proteinExistence type="predicted"/>
<evidence type="ECO:0000259" key="2">
    <source>
        <dbReference type="PROSITE" id="PS50001"/>
    </source>
</evidence>
<evidence type="ECO:0000313" key="3">
    <source>
        <dbReference type="EMBL" id="VDN03040.1"/>
    </source>
</evidence>
<dbReference type="InterPro" id="IPR036860">
    <property type="entry name" value="SH2_dom_sf"/>
</dbReference>
<dbReference type="SMART" id="SM00252">
    <property type="entry name" value="SH2"/>
    <property type="match status" value="1"/>
</dbReference>
<feature type="domain" description="SH2" evidence="2">
    <location>
        <begin position="203"/>
        <end position="298"/>
    </location>
</feature>
<dbReference type="WBParaSite" id="TCLT_0000576801-mRNA-1">
    <property type="protein sequence ID" value="TCLT_0000576801-mRNA-1"/>
    <property type="gene ID" value="TCLT_0000576801"/>
</dbReference>
<evidence type="ECO:0000313" key="4">
    <source>
        <dbReference type="Proteomes" id="UP000276776"/>
    </source>
</evidence>
<dbReference type="OMA" id="ESSPYYF"/>
<reference evidence="5" key="1">
    <citation type="submission" date="2017-02" db="UniProtKB">
        <authorList>
            <consortium name="WormBaseParasite"/>
        </authorList>
    </citation>
    <scope>IDENTIFICATION</scope>
</reference>
<dbReference type="Gene3D" id="3.30.505.10">
    <property type="entry name" value="SH2 domain"/>
    <property type="match status" value="1"/>
</dbReference>
<keyword evidence="1" id="KW-0727">SH2 domain</keyword>
<name>A0A0N5CZ65_THECL</name>
<keyword evidence="4" id="KW-1185">Reference proteome</keyword>
<dbReference type="OrthoDB" id="21085at2759"/>
<protein>
    <submittedName>
        <fullName evidence="5">SH2 domain-containing protein</fullName>
    </submittedName>
</protein>
<dbReference type="SUPFAM" id="SSF55550">
    <property type="entry name" value="SH2 domain"/>
    <property type="match status" value="1"/>
</dbReference>
<dbReference type="InterPro" id="IPR000980">
    <property type="entry name" value="SH2"/>
</dbReference>
<sequence length="318" mass="35586">MEESFNLILVEIFIDVSSTVMTRGSAERSSLTFFLPCSLFILATDCVENDEPSRVRISESNRNEETTNFGVNMSKKREGPAIANAQIHSIAKTEYANEIVPMKALIDKFGYEKCSNSPMIDMLQSSTTKDHPRPPPDFRSGINRMKKSKAVQCDKRATSSKDKVRSKLVEAPSICEDKEHKRTKYGDKKITLLEQIIRTHPIWYLQHIGRSAASHLLRPMNRGAFIVRSSSKPNAMALSIRSPSGLSSDIDHYLIESAGLDKSVRVESSPYFFKSLPLLIEHYCLHGEELQTNLVLPVAITNCCTSMQLQSLALMGQG</sequence>
<organism evidence="5">
    <name type="scientific">Thelazia callipaeda</name>
    <name type="common">Oriental eyeworm</name>
    <name type="synonym">Parasitic nematode</name>
    <dbReference type="NCBI Taxonomy" id="103827"/>
    <lineage>
        <taxon>Eukaryota</taxon>
        <taxon>Metazoa</taxon>
        <taxon>Ecdysozoa</taxon>
        <taxon>Nematoda</taxon>
        <taxon>Chromadorea</taxon>
        <taxon>Rhabditida</taxon>
        <taxon>Spirurina</taxon>
        <taxon>Spiruromorpha</taxon>
        <taxon>Thelazioidea</taxon>
        <taxon>Thelaziidae</taxon>
        <taxon>Thelazia</taxon>
    </lineage>
</organism>
<dbReference type="Pfam" id="PF00017">
    <property type="entry name" value="SH2"/>
    <property type="match status" value="1"/>
</dbReference>
<accession>A0A0N5CZ65</accession>
<dbReference type="CDD" id="cd00173">
    <property type="entry name" value="SH2"/>
    <property type="match status" value="1"/>
</dbReference>
<gene>
    <name evidence="3" type="ORF">TCLT_LOCUS5757</name>
</gene>
<dbReference type="STRING" id="103827.A0A0N5CZ65"/>
<evidence type="ECO:0000256" key="1">
    <source>
        <dbReference type="PROSITE-ProRule" id="PRU00191"/>
    </source>
</evidence>
<dbReference type="PRINTS" id="PR00401">
    <property type="entry name" value="SH2DOMAIN"/>
</dbReference>